<organism evidence="3 4">
    <name type="scientific">Paenibacillus gansuensis</name>
    <dbReference type="NCBI Taxonomy" id="306542"/>
    <lineage>
        <taxon>Bacteria</taxon>
        <taxon>Bacillati</taxon>
        <taxon>Bacillota</taxon>
        <taxon>Bacilli</taxon>
        <taxon>Bacillales</taxon>
        <taxon>Paenibacillaceae</taxon>
        <taxon>Paenibacillus</taxon>
    </lineage>
</organism>
<sequence>MIIDVHAHLGWDQVFDEDFTLEEQWQKHKEFGIAATILQPASCHDLETVRRQHDRIAELARNHPGSFYGMANPNPHLPQEVYEKEVRRCVEELGFVGIKIHTFAHAVHPNGRAGRNVFRLARQLGVPVMVHTGAGIPFANPSNLLEPAEDFPDVPIVMAHCGMMIMSGEAGQALKMRANLYADITWTAGFNLRHWADEIGANRFLFGTDHADNTGTELAKVRTCGLTAEQQEWILHKTAASLYRLRPAGNG</sequence>
<reference evidence="4" key="1">
    <citation type="journal article" date="2019" name="Int. J. Syst. Evol. Microbiol.">
        <title>The Global Catalogue of Microorganisms (GCM) 10K type strain sequencing project: providing services to taxonomists for standard genome sequencing and annotation.</title>
        <authorList>
            <consortium name="The Broad Institute Genomics Platform"/>
            <consortium name="The Broad Institute Genome Sequencing Center for Infectious Disease"/>
            <person name="Wu L."/>
            <person name="Ma J."/>
        </authorList>
    </citation>
    <scope>NUCLEOTIDE SEQUENCE [LARGE SCALE GENOMIC DNA]</scope>
    <source>
        <strain evidence="4">KCTC 3950</strain>
    </source>
</reference>
<dbReference type="Pfam" id="PF04909">
    <property type="entry name" value="Amidohydro_2"/>
    <property type="match status" value="1"/>
</dbReference>
<feature type="domain" description="Amidohydrolase-related" evidence="2">
    <location>
        <begin position="3"/>
        <end position="245"/>
    </location>
</feature>
<evidence type="ECO:0000259" key="2">
    <source>
        <dbReference type="Pfam" id="PF04909"/>
    </source>
</evidence>
<evidence type="ECO:0000313" key="4">
    <source>
        <dbReference type="Proteomes" id="UP001597541"/>
    </source>
</evidence>
<comment type="caution">
    <text evidence="3">The sequence shown here is derived from an EMBL/GenBank/DDBJ whole genome shotgun (WGS) entry which is preliminary data.</text>
</comment>
<dbReference type="RefSeq" id="WP_377602807.1">
    <property type="nucleotide sequence ID" value="NZ_JBHUME010000007.1"/>
</dbReference>
<dbReference type="InterPro" id="IPR006680">
    <property type="entry name" value="Amidohydro-rel"/>
</dbReference>
<proteinExistence type="predicted"/>
<protein>
    <submittedName>
        <fullName evidence="3">Amidohydrolase family protein</fullName>
    </submittedName>
</protein>
<dbReference type="Gene3D" id="3.20.20.140">
    <property type="entry name" value="Metal-dependent hydrolases"/>
    <property type="match status" value="1"/>
</dbReference>
<keyword evidence="1" id="KW-0456">Lyase</keyword>
<dbReference type="InterPro" id="IPR032465">
    <property type="entry name" value="ACMSD"/>
</dbReference>
<accession>A0ABW5PG45</accession>
<evidence type="ECO:0000313" key="3">
    <source>
        <dbReference type="EMBL" id="MFD2612942.1"/>
    </source>
</evidence>
<dbReference type="InterPro" id="IPR032466">
    <property type="entry name" value="Metal_Hydrolase"/>
</dbReference>
<gene>
    <name evidence="3" type="ORF">ACFSUF_10965</name>
</gene>
<dbReference type="PANTHER" id="PTHR21240:SF28">
    <property type="entry name" value="ISO-OROTATE DECARBOXYLASE (EUROFUNG)"/>
    <property type="match status" value="1"/>
</dbReference>
<name>A0ABW5PG45_9BACL</name>
<dbReference type="SUPFAM" id="SSF51556">
    <property type="entry name" value="Metallo-dependent hydrolases"/>
    <property type="match status" value="1"/>
</dbReference>
<dbReference type="EMBL" id="JBHUME010000007">
    <property type="protein sequence ID" value="MFD2612942.1"/>
    <property type="molecule type" value="Genomic_DNA"/>
</dbReference>
<dbReference type="CDD" id="cd01292">
    <property type="entry name" value="metallo-dependent_hydrolases"/>
    <property type="match status" value="1"/>
</dbReference>
<dbReference type="Proteomes" id="UP001597541">
    <property type="component" value="Unassembled WGS sequence"/>
</dbReference>
<keyword evidence="4" id="KW-1185">Reference proteome</keyword>
<evidence type="ECO:0000256" key="1">
    <source>
        <dbReference type="ARBA" id="ARBA00023239"/>
    </source>
</evidence>
<dbReference type="PANTHER" id="PTHR21240">
    <property type="entry name" value="2-AMINO-3-CARBOXYLMUCONATE-6-SEMIALDEHYDE DECARBOXYLASE"/>
    <property type="match status" value="1"/>
</dbReference>